<keyword evidence="3 5" id="KW-1133">Transmembrane helix</keyword>
<comment type="subcellular location">
    <subcellularLocation>
        <location evidence="1">Membrane</location>
        <topology evidence="1">Multi-pass membrane protein</topology>
    </subcellularLocation>
</comment>
<feature type="transmembrane region" description="Helical" evidence="5">
    <location>
        <begin position="42"/>
        <end position="61"/>
    </location>
</feature>
<dbReference type="InterPro" id="IPR007016">
    <property type="entry name" value="O-antigen_ligase-rel_domated"/>
</dbReference>
<dbReference type="InterPro" id="IPR051533">
    <property type="entry name" value="WaaL-like"/>
</dbReference>
<accession>A1K7Y0</accession>
<evidence type="ECO:0000256" key="2">
    <source>
        <dbReference type="ARBA" id="ARBA00022692"/>
    </source>
</evidence>
<dbReference type="Proteomes" id="UP000002588">
    <property type="component" value="Chromosome"/>
</dbReference>
<dbReference type="Pfam" id="PF04932">
    <property type="entry name" value="Wzy_C"/>
    <property type="match status" value="1"/>
</dbReference>
<sequence>MTGVNHGHTVSPGAGARLAPLCGAAAVLGFAGLVVLRGPASPGTVGALLACAGFGLALASGRLHRDEAMLALIFALVPLYCVLNLALTGWDPGQLDKPGRLLLAIGIMLALSRCGLPAHWLHHGCLVGCYAAAAMAAWQVEWLGMERASGPMNAIPFGNNAMLLGFFAAAGWLAQPAQQRGTPLTLVTAGATLAALYASFASGSRGGWIAIPALAWILALAAERTRRSHRLAYAATALALTVATVAAVPALHARSVAEIDAVLHAWHATPAEAARMELSSVGTRLQLYRLGLDAFLAHPLSGIGYGQLAPWLAAQAQAGLLPPDFARYTHLHSGLIDTAARGGVLGLLALGGLLGGLGRYFARGLRQPDAEARAFALYGLLATVAALLFSLTNVFFPAIVGTNILVLTLAVPAGALAHRLRVTAGGAR</sequence>
<reference evidence="7 8" key="1">
    <citation type="journal article" date="2006" name="Nat. Biotechnol.">
        <title>Complete genome of the mutualistic, N2-fixing grass endophyte Azoarcus sp. strain BH72.</title>
        <authorList>
            <person name="Krause A."/>
            <person name="Ramakumar A."/>
            <person name="Bartels D."/>
            <person name="Battistoni F."/>
            <person name="Bekel T."/>
            <person name="Boch J."/>
            <person name="Boehm M."/>
            <person name="Friedrich F."/>
            <person name="Hurek T."/>
            <person name="Krause L."/>
            <person name="Linke B."/>
            <person name="McHardy A.C."/>
            <person name="Sarkar A."/>
            <person name="Schneiker S."/>
            <person name="Syed A.A."/>
            <person name="Thauer R."/>
            <person name="Vorhoelter F.-J."/>
            <person name="Weidner S."/>
            <person name="Puehler A."/>
            <person name="Reinhold-Hurek B."/>
            <person name="Kaiser O."/>
            <person name="Goesmann A."/>
        </authorList>
    </citation>
    <scope>NUCLEOTIDE SEQUENCE [LARGE SCALE GENOMIC DNA]</scope>
    <source>
        <strain evidence="7 8">BH72</strain>
    </source>
</reference>
<dbReference type="GO" id="GO:0016020">
    <property type="term" value="C:membrane"/>
    <property type="evidence" value="ECO:0007669"/>
    <property type="project" value="UniProtKB-SubCell"/>
</dbReference>
<evidence type="ECO:0000256" key="5">
    <source>
        <dbReference type="SAM" id="Phobius"/>
    </source>
</evidence>
<dbReference type="AlphaFoldDB" id="A1K7Y0"/>
<dbReference type="EMBL" id="AM406670">
    <property type="protein sequence ID" value="CAL94935.1"/>
    <property type="molecule type" value="Genomic_DNA"/>
</dbReference>
<evidence type="ECO:0000259" key="6">
    <source>
        <dbReference type="Pfam" id="PF04932"/>
    </source>
</evidence>
<feature type="transmembrane region" description="Helical" evidence="5">
    <location>
        <begin position="123"/>
        <end position="142"/>
    </location>
</feature>
<dbReference type="KEGG" id="azo:azo2318"/>
<protein>
    <submittedName>
        <fullName evidence="7">Hypothetical membrane protein</fullName>
    </submittedName>
</protein>
<name>A1K7Y0_AZOSB</name>
<evidence type="ECO:0000256" key="3">
    <source>
        <dbReference type="ARBA" id="ARBA00022989"/>
    </source>
</evidence>
<organism evidence="7 8">
    <name type="scientific">Azoarcus sp. (strain BH72)</name>
    <dbReference type="NCBI Taxonomy" id="418699"/>
    <lineage>
        <taxon>Bacteria</taxon>
        <taxon>Pseudomonadati</taxon>
        <taxon>Pseudomonadota</taxon>
        <taxon>Betaproteobacteria</taxon>
        <taxon>Rhodocyclales</taxon>
        <taxon>Zoogloeaceae</taxon>
        <taxon>Azoarcus</taxon>
    </lineage>
</organism>
<feature type="transmembrane region" description="Helical" evidence="5">
    <location>
        <begin position="231"/>
        <end position="251"/>
    </location>
</feature>
<keyword evidence="2 5" id="KW-0812">Transmembrane</keyword>
<gene>
    <name evidence="7" type="ordered locus">azo2318</name>
</gene>
<dbReference type="eggNOG" id="COG3307">
    <property type="taxonomic scope" value="Bacteria"/>
</dbReference>
<dbReference type="PANTHER" id="PTHR37422">
    <property type="entry name" value="TEICHURONIC ACID BIOSYNTHESIS PROTEIN TUAE"/>
    <property type="match status" value="1"/>
</dbReference>
<evidence type="ECO:0000256" key="1">
    <source>
        <dbReference type="ARBA" id="ARBA00004141"/>
    </source>
</evidence>
<dbReference type="STRING" id="62928.azo2318"/>
<feature type="transmembrane region" description="Helical" evidence="5">
    <location>
        <begin position="68"/>
        <end position="87"/>
    </location>
</feature>
<feature type="transmembrane region" description="Helical" evidence="5">
    <location>
        <begin position="206"/>
        <end position="222"/>
    </location>
</feature>
<evidence type="ECO:0000313" key="8">
    <source>
        <dbReference type="Proteomes" id="UP000002588"/>
    </source>
</evidence>
<proteinExistence type="predicted"/>
<dbReference type="HOGENOM" id="CLU_049451_0_1_4"/>
<feature type="transmembrane region" description="Helical" evidence="5">
    <location>
        <begin position="343"/>
        <end position="362"/>
    </location>
</feature>
<keyword evidence="4 5" id="KW-0472">Membrane</keyword>
<keyword evidence="8" id="KW-1185">Reference proteome</keyword>
<feature type="domain" description="O-antigen ligase-related" evidence="6">
    <location>
        <begin position="191"/>
        <end position="350"/>
    </location>
</feature>
<feature type="transmembrane region" description="Helical" evidence="5">
    <location>
        <begin position="154"/>
        <end position="174"/>
    </location>
</feature>
<evidence type="ECO:0000313" key="7">
    <source>
        <dbReference type="EMBL" id="CAL94935.1"/>
    </source>
</evidence>
<feature type="transmembrane region" description="Helical" evidence="5">
    <location>
        <begin position="398"/>
        <end position="418"/>
    </location>
</feature>
<dbReference type="PANTHER" id="PTHR37422:SF23">
    <property type="entry name" value="TEICHURONIC ACID BIOSYNTHESIS PROTEIN TUAE"/>
    <property type="match status" value="1"/>
</dbReference>
<evidence type="ECO:0000256" key="4">
    <source>
        <dbReference type="ARBA" id="ARBA00023136"/>
    </source>
</evidence>
<feature type="transmembrane region" description="Helical" evidence="5">
    <location>
        <begin position="374"/>
        <end position="392"/>
    </location>
</feature>
<feature type="transmembrane region" description="Helical" evidence="5">
    <location>
        <begin position="18"/>
        <end position="36"/>
    </location>
</feature>